<reference evidence="2 3" key="1">
    <citation type="journal article" date="2016" name="Nat. Commun.">
        <title>Thousands of microbial genomes shed light on interconnected biogeochemical processes in an aquifer system.</title>
        <authorList>
            <person name="Anantharaman K."/>
            <person name="Brown C.T."/>
            <person name="Hug L.A."/>
            <person name="Sharon I."/>
            <person name="Castelle C.J."/>
            <person name="Probst A.J."/>
            <person name="Thomas B.C."/>
            <person name="Singh A."/>
            <person name="Wilkins M.J."/>
            <person name="Karaoz U."/>
            <person name="Brodie E.L."/>
            <person name="Williams K.H."/>
            <person name="Hubbard S.S."/>
            <person name="Banfield J.F."/>
        </authorList>
    </citation>
    <scope>NUCLEOTIDE SEQUENCE [LARGE SCALE GENOMIC DNA]</scope>
</reference>
<evidence type="ECO:0000256" key="1">
    <source>
        <dbReference type="SAM" id="Phobius"/>
    </source>
</evidence>
<keyword evidence="1" id="KW-0472">Membrane</keyword>
<proteinExistence type="predicted"/>
<organism evidence="2 3">
    <name type="scientific">Candidatus Wildermuthbacteria bacterium RIFCSPLOWO2_01_FULL_47_18</name>
    <dbReference type="NCBI Taxonomy" id="1802460"/>
    <lineage>
        <taxon>Bacteria</taxon>
        <taxon>Candidatus Wildermuthiibacteriota</taxon>
    </lineage>
</organism>
<dbReference type="EMBL" id="MHUF01000028">
    <property type="protein sequence ID" value="OHA71871.1"/>
    <property type="molecule type" value="Genomic_DNA"/>
</dbReference>
<feature type="transmembrane region" description="Helical" evidence="1">
    <location>
        <begin position="17"/>
        <end position="32"/>
    </location>
</feature>
<keyword evidence="1" id="KW-0812">Transmembrane</keyword>
<name>A0A1G2RIK1_9BACT</name>
<accession>A0A1G2RIK1</accession>
<comment type="caution">
    <text evidence="2">The sequence shown here is derived from an EMBL/GenBank/DDBJ whole genome shotgun (WGS) entry which is preliminary data.</text>
</comment>
<dbReference type="AlphaFoldDB" id="A0A1G2RIK1"/>
<sequence length="151" mass="17451">MFAKANKIDWWSAEKRWATYLFVGLFLLLATHKPGKGISKQMIGESRQPRIVSIGRQQKSLIDYREAGEYVPYKRQTPAFYAEAKQLFTDNEIILLAIWLVVSPSAALAYLIWIKYEHLRLFALLLFAVGIIHAVYQWQGFYSFARSLAGF</sequence>
<protein>
    <submittedName>
        <fullName evidence="2">Uncharacterized protein</fullName>
    </submittedName>
</protein>
<keyword evidence="1" id="KW-1133">Transmembrane helix</keyword>
<gene>
    <name evidence="2" type="ORF">A3A27_02020</name>
</gene>
<evidence type="ECO:0000313" key="3">
    <source>
        <dbReference type="Proteomes" id="UP000177287"/>
    </source>
</evidence>
<dbReference type="Proteomes" id="UP000177287">
    <property type="component" value="Unassembled WGS sequence"/>
</dbReference>
<feature type="transmembrane region" description="Helical" evidence="1">
    <location>
        <begin position="93"/>
        <end position="113"/>
    </location>
</feature>
<feature type="transmembrane region" description="Helical" evidence="1">
    <location>
        <begin position="119"/>
        <end position="136"/>
    </location>
</feature>
<evidence type="ECO:0000313" key="2">
    <source>
        <dbReference type="EMBL" id="OHA71871.1"/>
    </source>
</evidence>